<dbReference type="RefSeq" id="WP_112665617.1">
    <property type="nucleotide sequence ID" value="NZ_QKVO01000010.1"/>
</dbReference>
<evidence type="ECO:0000313" key="3">
    <source>
        <dbReference type="Proteomes" id="UP000249762"/>
    </source>
</evidence>
<protein>
    <submittedName>
        <fullName evidence="2">Uncharacterized protein</fullName>
    </submittedName>
</protein>
<evidence type="ECO:0000256" key="1">
    <source>
        <dbReference type="SAM" id="MobiDB-lite"/>
    </source>
</evidence>
<feature type="compositionally biased region" description="Polar residues" evidence="1">
    <location>
        <begin position="122"/>
        <end position="132"/>
    </location>
</feature>
<reference evidence="3" key="1">
    <citation type="submission" date="2018-06" db="EMBL/GenBank/DDBJ databases">
        <authorList>
            <person name="Martinez Ocampo F."/>
            <person name="Quiroz Castaneda R.E."/>
            <person name="Rojas Lopez X."/>
        </authorList>
    </citation>
    <scope>NUCLEOTIDE SEQUENCE [LARGE SCALE GENOMIC DNA]</scope>
    <source>
        <strain evidence="3">INIFAP02</strain>
    </source>
</reference>
<proteinExistence type="predicted"/>
<sequence>MASPVLKIGFAVVALGLSGGTYRLVSHYRGNTESNSLVTSSLNGSDQVLKGESSLNPSGDTGQSTLGTENTFIQPDSHNEALPERHQDDGQEATGHTSEDSVSSGLVFDSEPRELGREESTEMSLGVSSSADHSTHAPSEPVETGKCRVVSTSATILKSIATSEQDYYTIFCDNGDTGDISLLSKWTGLFPKSIFKEGMQFNVDQQLNIDLNTEMDGDIPSSEEITSRGESLGVGDWYGIKATSNKFLAETITGFWGYKTFDTNDSGAVIVLDDSRVDQEIYLVFNQEDQA</sequence>
<feature type="compositionally biased region" description="Polar residues" evidence="1">
    <location>
        <begin position="53"/>
        <end position="76"/>
    </location>
</feature>
<comment type="caution">
    <text evidence="2">The sequence shown here is derived from an EMBL/GenBank/DDBJ whole genome shotgun (WGS) entry which is preliminary data.</text>
</comment>
<dbReference type="OrthoDB" id="9826101at2"/>
<feature type="compositionally biased region" description="Polar residues" evidence="1">
    <location>
        <begin position="94"/>
        <end position="104"/>
    </location>
</feature>
<name>A0A328PJE0_9MOLU</name>
<accession>A0A328PJE0</accession>
<dbReference type="AlphaFoldDB" id="A0A328PJE0"/>
<organism evidence="2 3">
    <name type="scientific">Mycoplasma wenyonii</name>
    <dbReference type="NCBI Taxonomy" id="65123"/>
    <lineage>
        <taxon>Bacteria</taxon>
        <taxon>Bacillati</taxon>
        <taxon>Mycoplasmatota</taxon>
        <taxon>Mollicutes</taxon>
        <taxon>Mycoplasmataceae</taxon>
        <taxon>Mycoplasma</taxon>
    </lineage>
</organism>
<dbReference type="EMBL" id="QKVO01000010">
    <property type="protein sequence ID" value="RAO94942.1"/>
    <property type="molecule type" value="Genomic_DNA"/>
</dbReference>
<dbReference type="Proteomes" id="UP000249762">
    <property type="component" value="Unassembled WGS sequence"/>
</dbReference>
<feature type="region of interest" description="Disordered" evidence="1">
    <location>
        <begin position="37"/>
        <end position="146"/>
    </location>
</feature>
<feature type="compositionally biased region" description="Basic and acidic residues" evidence="1">
    <location>
        <begin position="110"/>
        <end position="120"/>
    </location>
</feature>
<feature type="compositionally biased region" description="Basic and acidic residues" evidence="1">
    <location>
        <begin position="77"/>
        <end position="89"/>
    </location>
</feature>
<feature type="compositionally biased region" description="Polar residues" evidence="1">
    <location>
        <begin position="37"/>
        <end position="46"/>
    </location>
</feature>
<gene>
    <name evidence="2" type="ORF">DNK47_02420</name>
</gene>
<evidence type="ECO:0000313" key="2">
    <source>
        <dbReference type="EMBL" id="RAO94942.1"/>
    </source>
</evidence>
<keyword evidence="3" id="KW-1185">Reference proteome</keyword>